<reference evidence="9" key="1">
    <citation type="submission" date="2023-02" db="EMBL/GenBank/DDBJ databases">
        <title>Identification and recombinant expression of a fungal hydrolase from Papiliotrema laurentii that hydrolyzes apple cutin and clears colloidal polyester polyurethane.</title>
        <authorList>
            <consortium name="DOE Joint Genome Institute"/>
            <person name="Roman V.A."/>
            <person name="Bojanowski C."/>
            <person name="Crable B.R."/>
            <person name="Wagner D.N."/>
            <person name="Hung C.S."/>
            <person name="Nadeau L.J."/>
            <person name="Schratz L."/>
            <person name="Haridas S."/>
            <person name="Pangilinan J."/>
            <person name="Lipzen A."/>
            <person name="Na H."/>
            <person name="Yan M."/>
            <person name="Ng V."/>
            <person name="Grigoriev I.V."/>
            <person name="Spatafora J.W."/>
            <person name="Barlow D."/>
            <person name="Biffinger J."/>
            <person name="Kelley-Loughnane N."/>
            <person name="Varaljay V.A."/>
            <person name="Crookes-Goodson W.J."/>
        </authorList>
    </citation>
    <scope>NUCLEOTIDE SEQUENCE</scope>
    <source>
        <strain evidence="9">5307AH</strain>
    </source>
</reference>
<feature type="repeat" description="WD" evidence="7">
    <location>
        <begin position="238"/>
        <end position="270"/>
    </location>
</feature>
<gene>
    <name evidence="9" type="ORF">DB88DRAFT_483984</name>
</gene>
<dbReference type="AlphaFoldDB" id="A0AAD9FSI2"/>
<dbReference type="GO" id="GO:0031931">
    <property type="term" value="C:TORC1 complex"/>
    <property type="evidence" value="ECO:0007669"/>
    <property type="project" value="InterPro"/>
</dbReference>
<evidence type="ECO:0000256" key="4">
    <source>
        <dbReference type="ARBA" id="ARBA00022574"/>
    </source>
</evidence>
<accession>A0AAD9FSI2</accession>
<feature type="repeat" description="WD" evidence="7">
    <location>
        <begin position="147"/>
        <end position="188"/>
    </location>
</feature>
<dbReference type="CDD" id="cd00200">
    <property type="entry name" value="WD40"/>
    <property type="match status" value="1"/>
</dbReference>
<dbReference type="GO" id="GO:0032535">
    <property type="term" value="P:regulation of cellular component size"/>
    <property type="evidence" value="ECO:0007669"/>
    <property type="project" value="UniProtKB-ARBA"/>
</dbReference>
<dbReference type="PROSITE" id="PS00678">
    <property type="entry name" value="WD_REPEATS_1"/>
    <property type="match status" value="2"/>
</dbReference>
<dbReference type="EMBL" id="JAODAN010000003">
    <property type="protein sequence ID" value="KAK1925456.1"/>
    <property type="molecule type" value="Genomic_DNA"/>
</dbReference>
<dbReference type="InterPro" id="IPR020472">
    <property type="entry name" value="WD40_PAC1"/>
</dbReference>
<dbReference type="GO" id="GO:0005737">
    <property type="term" value="C:cytoplasm"/>
    <property type="evidence" value="ECO:0007669"/>
    <property type="project" value="UniProtKB-SubCell"/>
</dbReference>
<dbReference type="PANTHER" id="PTHR19842">
    <property type="entry name" value="G BETA-LIKE PROTEIN GBL"/>
    <property type="match status" value="1"/>
</dbReference>
<dbReference type="GO" id="GO:0032956">
    <property type="term" value="P:regulation of actin cytoskeleton organization"/>
    <property type="evidence" value="ECO:0007669"/>
    <property type="project" value="TreeGrafter"/>
</dbReference>
<name>A0AAD9FSI2_PAPLA</name>
<dbReference type="Gene3D" id="2.130.10.10">
    <property type="entry name" value="YVTN repeat-like/Quinoprotein amine dehydrogenase"/>
    <property type="match status" value="1"/>
</dbReference>
<dbReference type="InterPro" id="IPR036322">
    <property type="entry name" value="WD40_repeat_dom_sf"/>
</dbReference>
<evidence type="ECO:0000256" key="5">
    <source>
        <dbReference type="ARBA" id="ARBA00022737"/>
    </source>
</evidence>
<dbReference type="Pfam" id="PF00400">
    <property type="entry name" value="WD40"/>
    <property type="match status" value="5"/>
</dbReference>
<sequence>MPTATHQQQHAQYAQQAQQAQQQMQQPQQPQSEMSVILCTAGYDHSIRFWEAWSGICYRQITLQPQWKQVNRLAISPDKLFLAAAGNAAVRIWDIPSLSNTPVATLEGHTANVTALAYSAKGKWIVTGSEDGTVKVWDTRTAMVQRNYIHDAPVNDVVIHPNQGELISCDQAGSVKIWDLGENTCTHELVPDEDVAIRSVSIASDGGTLVAGNDLGMVYVWRIHQGAETTTLQPVTSFQAHGKYITRCLLSPDTKHLATCSADSTIKLWSTAGFEYVLERTLTGHQRWVWDAAFSADSAYLVTASSDHAARLWDLSSGETVRQYDGHHRAAVCCALNDINLA</sequence>
<comment type="similarity">
    <text evidence="2">Belongs to the WD repeat LST8 family.</text>
</comment>
<feature type="repeat" description="WD" evidence="7">
    <location>
        <begin position="282"/>
        <end position="323"/>
    </location>
</feature>
<dbReference type="PRINTS" id="PR00320">
    <property type="entry name" value="GPROTEINBRPT"/>
</dbReference>
<dbReference type="PANTHER" id="PTHR19842:SF0">
    <property type="entry name" value="TARGET OF RAPAMYCIN COMPLEX SUBUNIT LST8"/>
    <property type="match status" value="1"/>
</dbReference>
<evidence type="ECO:0000313" key="10">
    <source>
        <dbReference type="Proteomes" id="UP001182556"/>
    </source>
</evidence>
<keyword evidence="4 7" id="KW-0853">WD repeat</keyword>
<keyword evidence="5" id="KW-0677">Repeat</keyword>
<dbReference type="InterPro" id="IPR015943">
    <property type="entry name" value="WD40/YVTN_repeat-like_dom_sf"/>
</dbReference>
<dbReference type="Proteomes" id="UP001182556">
    <property type="component" value="Unassembled WGS sequence"/>
</dbReference>
<dbReference type="InterPro" id="IPR001680">
    <property type="entry name" value="WD40_rpt"/>
</dbReference>
<dbReference type="InterPro" id="IPR037588">
    <property type="entry name" value="MLST8"/>
</dbReference>
<evidence type="ECO:0000256" key="1">
    <source>
        <dbReference type="ARBA" id="ARBA00004496"/>
    </source>
</evidence>
<evidence type="ECO:0000256" key="7">
    <source>
        <dbReference type="PROSITE-ProRule" id="PRU00221"/>
    </source>
</evidence>
<evidence type="ECO:0000256" key="6">
    <source>
        <dbReference type="ARBA" id="ARBA00074814"/>
    </source>
</evidence>
<dbReference type="InterPro" id="IPR019775">
    <property type="entry name" value="WD40_repeat_CS"/>
</dbReference>
<organism evidence="9 10">
    <name type="scientific">Papiliotrema laurentii</name>
    <name type="common">Cryptococcus laurentii</name>
    <dbReference type="NCBI Taxonomy" id="5418"/>
    <lineage>
        <taxon>Eukaryota</taxon>
        <taxon>Fungi</taxon>
        <taxon>Dikarya</taxon>
        <taxon>Basidiomycota</taxon>
        <taxon>Agaricomycotina</taxon>
        <taxon>Tremellomycetes</taxon>
        <taxon>Tremellales</taxon>
        <taxon>Rhynchogastremaceae</taxon>
        <taxon>Papiliotrema</taxon>
    </lineage>
</organism>
<comment type="subcellular location">
    <subcellularLocation>
        <location evidence="1">Cytoplasm</location>
    </subcellularLocation>
</comment>
<dbReference type="GO" id="GO:0051897">
    <property type="term" value="P:positive regulation of phosphatidylinositol 3-kinase/protein kinase B signal transduction"/>
    <property type="evidence" value="ECO:0007669"/>
    <property type="project" value="UniProtKB-ARBA"/>
</dbReference>
<feature type="region of interest" description="Disordered" evidence="8">
    <location>
        <begin position="1"/>
        <end position="28"/>
    </location>
</feature>
<dbReference type="FunFam" id="2.130.10.10:FF:000505">
    <property type="entry name" value="Blast:Protein LST8 homolog"/>
    <property type="match status" value="1"/>
</dbReference>
<comment type="caution">
    <text evidence="9">The sequence shown here is derived from an EMBL/GenBank/DDBJ whole genome shotgun (WGS) entry which is preliminary data.</text>
</comment>
<dbReference type="PROSITE" id="PS50294">
    <property type="entry name" value="WD_REPEATS_REGION"/>
    <property type="match status" value="3"/>
</dbReference>
<dbReference type="PROSITE" id="PS50082">
    <property type="entry name" value="WD_REPEATS_2"/>
    <property type="match status" value="4"/>
</dbReference>
<keyword evidence="10" id="KW-1185">Reference proteome</keyword>
<evidence type="ECO:0000256" key="2">
    <source>
        <dbReference type="ARBA" id="ARBA00009890"/>
    </source>
</evidence>
<dbReference type="GO" id="GO:0031932">
    <property type="term" value="C:TORC2 complex"/>
    <property type="evidence" value="ECO:0007669"/>
    <property type="project" value="InterPro"/>
</dbReference>
<proteinExistence type="inferred from homology"/>
<feature type="repeat" description="WD" evidence="7">
    <location>
        <begin position="106"/>
        <end position="147"/>
    </location>
</feature>
<evidence type="ECO:0000256" key="3">
    <source>
        <dbReference type="ARBA" id="ARBA00022490"/>
    </source>
</evidence>
<keyword evidence="3" id="KW-0963">Cytoplasm</keyword>
<dbReference type="GO" id="GO:0038203">
    <property type="term" value="P:TORC2 signaling"/>
    <property type="evidence" value="ECO:0007669"/>
    <property type="project" value="UniProtKB-ARBA"/>
</dbReference>
<protein>
    <recommendedName>
        <fullName evidence="6">Protein LST8 homolog</fullName>
    </recommendedName>
</protein>
<evidence type="ECO:0000313" key="9">
    <source>
        <dbReference type="EMBL" id="KAK1925456.1"/>
    </source>
</evidence>
<dbReference type="SUPFAM" id="SSF50978">
    <property type="entry name" value="WD40 repeat-like"/>
    <property type="match status" value="1"/>
</dbReference>
<dbReference type="SMART" id="SM00320">
    <property type="entry name" value="WD40"/>
    <property type="match status" value="6"/>
</dbReference>
<evidence type="ECO:0000256" key="8">
    <source>
        <dbReference type="SAM" id="MobiDB-lite"/>
    </source>
</evidence>